<proteinExistence type="predicted"/>
<name>A0ABD0L6T3_9CAEN</name>
<gene>
    <name evidence="2" type="ORF">BaRGS_00013704</name>
</gene>
<dbReference type="AlphaFoldDB" id="A0ABD0L6T3"/>
<sequence>MHHNLTSDSSKLRRSNLRACTTPDSEEMLKGAAVTLLASHVATGATAEQKQTGAVSDYVTRGTRGAGDDMKAGNTNTAVITASHSGVGGANTPR</sequence>
<organism evidence="2 3">
    <name type="scientific">Batillaria attramentaria</name>
    <dbReference type="NCBI Taxonomy" id="370345"/>
    <lineage>
        <taxon>Eukaryota</taxon>
        <taxon>Metazoa</taxon>
        <taxon>Spiralia</taxon>
        <taxon>Lophotrochozoa</taxon>
        <taxon>Mollusca</taxon>
        <taxon>Gastropoda</taxon>
        <taxon>Caenogastropoda</taxon>
        <taxon>Sorbeoconcha</taxon>
        <taxon>Cerithioidea</taxon>
        <taxon>Batillariidae</taxon>
        <taxon>Batillaria</taxon>
    </lineage>
</organism>
<evidence type="ECO:0008006" key="4">
    <source>
        <dbReference type="Google" id="ProtNLM"/>
    </source>
</evidence>
<reference evidence="2 3" key="1">
    <citation type="journal article" date="2023" name="Sci. Data">
        <title>Genome assembly of the Korean intertidal mud-creeper Batillaria attramentaria.</title>
        <authorList>
            <person name="Patra A.K."/>
            <person name="Ho P.T."/>
            <person name="Jun S."/>
            <person name="Lee S.J."/>
            <person name="Kim Y."/>
            <person name="Won Y.J."/>
        </authorList>
    </citation>
    <scope>NUCLEOTIDE SEQUENCE [LARGE SCALE GENOMIC DNA]</scope>
    <source>
        <strain evidence="2">Wonlab-2016</strain>
    </source>
</reference>
<evidence type="ECO:0000313" key="3">
    <source>
        <dbReference type="Proteomes" id="UP001519460"/>
    </source>
</evidence>
<dbReference type="Proteomes" id="UP001519460">
    <property type="component" value="Unassembled WGS sequence"/>
</dbReference>
<feature type="region of interest" description="Disordered" evidence="1">
    <location>
        <begin position="44"/>
        <end position="74"/>
    </location>
</feature>
<comment type="caution">
    <text evidence="2">The sequence shown here is derived from an EMBL/GenBank/DDBJ whole genome shotgun (WGS) entry which is preliminary data.</text>
</comment>
<keyword evidence="3" id="KW-1185">Reference proteome</keyword>
<protein>
    <recommendedName>
        <fullName evidence="4">SMP domain-containing protein</fullName>
    </recommendedName>
</protein>
<dbReference type="EMBL" id="JACVVK020000078">
    <property type="protein sequence ID" value="KAK7495064.1"/>
    <property type="molecule type" value="Genomic_DNA"/>
</dbReference>
<evidence type="ECO:0000313" key="2">
    <source>
        <dbReference type="EMBL" id="KAK7495064.1"/>
    </source>
</evidence>
<evidence type="ECO:0000256" key="1">
    <source>
        <dbReference type="SAM" id="MobiDB-lite"/>
    </source>
</evidence>
<accession>A0ABD0L6T3</accession>